<dbReference type="Gene3D" id="3.40.50.980">
    <property type="match status" value="2"/>
</dbReference>
<evidence type="ECO:0000313" key="10">
    <source>
        <dbReference type="Proteomes" id="UP000515123"/>
    </source>
</evidence>
<comment type="catalytic activity">
    <reaction evidence="7">
        <text>(E)-4-coumarate + ATP + CoA = (E)-4-coumaroyl-CoA + AMP + diphosphate</text>
        <dbReference type="Rhea" id="RHEA:19641"/>
        <dbReference type="ChEBI" id="CHEBI:12876"/>
        <dbReference type="ChEBI" id="CHEBI:30616"/>
        <dbReference type="ChEBI" id="CHEBI:33019"/>
        <dbReference type="ChEBI" id="CHEBI:57287"/>
        <dbReference type="ChEBI" id="CHEBI:85008"/>
        <dbReference type="ChEBI" id="CHEBI:456215"/>
        <dbReference type="EC" id="6.2.1.12"/>
    </reaction>
    <physiologicalReaction direction="left-to-right" evidence="7">
        <dbReference type="Rhea" id="RHEA:19642"/>
    </physiologicalReaction>
</comment>
<evidence type="ECO:0000256" key="7">
    <source>
        <dbReference type="ARBA" id="ARBA00034252"/>
    </source>
</evidence>
<protein>
    <recommendedName>
        <fullName evidence="1">4-coumarate--CoA ligase</fullName>
        <ecNumber evidence="1">6.2.1.12</ecNumber>
    </recommendedName>
</protein>
<dbReference type="AlphaFoldDB" id="A0A6P5H1V5"/>
<gene>
    <name evidence="11" type="primary">LOC109726597</name>
</gene>
<evidence type="ECO:0000256" key="8">
    <source>
        <dbReference type="SAM" id="MobiDB-lite"/>
    </source>
</evidence>
<reference evidence="11" key="2">
    <citation type="submission" date="2025-08" db="UniProtKB">
        <authorList>
            <consortium name="RefSeq"/>
        </authorList>
    </citation>
    <scope>IDENTIFICATION</scope>
    <source>
        <tissue evidence="11">Leaf</tissue>
    </source>
</reference>
<dbReference type="Proteomes" id="UP000515123">
    <property type="component" value="Linkage group 21"/>
</dbReference>
<evidence type="ECO:0000256" key="5">
    <source>
        <dbReference type="ARBA" id="ARBA00034219"/>
    </source>
</evidence>
<evidence type="ECO:0000259" key="9">
    <source>
        <dbReference type="Pfam" id="PF00501"/>
    </source>
</evidence>
<dbReference type="Pfam" id="PF00501">
    <property type="entry name" value="AMP-binding"/>
    <property type="match status" value="1"/>
</dbReference>
<evidence type="ECO:0000313" key="11">
    <source>
        <dbReference type="RefSeq" id="XP_020111888.1"/>
    </source>
</evidence>
<evidence type="ECO:0000256" key="4">
    <source>
        <dbReference type="ARBA" id="ARBA00022840"/>
    </source>
</evidence>
<evidence type="ECO:0000256" key="2">
    <source>
        <dbReference type="ARBA" id="ARBA00022598"/>
    </source>
</evidence>
<accession>A0A6P5H1V5</accession>
<dbReference type="GO" id="GO:0016207">
    <property type="term" value="F:4-coumarate-CoA ligase activity"/>
    <property type="evidence" value="ECO:0007669"/>
    <property type="project" value="UniProtKB-EC"/>
</dbReference>
<feature type="compositionally biased region" description="Pro residues" evidence="8">
    <location>
        <begin position="25"/>
        <end position="38"/>
    </location>
</feature>
<dbReference type="InterPro" id="IPR020845">
    <property type="entry name" value="AMP-binding_CS"/>
</dbReference>
<dbReference type="PROSITE" id="PS00455">
    <property type="entry name" value="AMP_BINDING"/>
    <property type="match status" value="1"/>
</dbReference>
<comment type="catalytic activity">
    <reaction evidence="5">
        <text>(E)-4-coumarate + ATP + H(+) = (E)-4-coumaroyl-AMP + diphosphate</text>
        <dbReference type="Rhea" id="RHEA:72419"/>
        <dbReference type="ChEBI" id="CHEBI:12876"/>
        <dbReference type="ChEBI" id="CHEBI:15378"/>
        <dbReference type="ChEBI" id="CHEBI:30616"/>
        <dbReference type="ChEBI" id="CHEBI:33019"/>
        <dbReference type="ChEBI" id="CHEBI:192348"/>
    </reaction>
    <physiologicalReaction direction="left-to-right" evidence="5">
        <dbReference type="Rhea" id="RHEA:72420"/>
    </physiologicalReaction>
</comment>
<dbReference type="PANTHER" id="PTHR24096:SF377">
    <property type="entry name" value="4-COUMARATE--COA LIGASE-LIKE 7"/>
    <property type="match status" value="1"/>
</dbReference>
<keyword evidence="3" id="KW-0547">Nucleotide-binding</keyword>
<dbReference type="RefSeq" id="XP_020111888.1">
    <property type="nucleotide sequence ID" value="XM_020256299.1"/>
</dbReference>
<dbReference type="EC" id="6.2.1.12" evidence="1"/>
<dbReference type="PANTHER" id="PTHR24096">
    <property type="entry name" value="LONG-CHAIN-FATTY-ACID--COA LIGASE"/>
    <property type="match status" value="1"/>
</dbReference>
<feature type="region of interest" description="Disordered" evidence="8">
    <location>
        <begin position="1"/>
        <end position="42"/>
    </location>
</feature>
<dbReference type="InterPro" id="IPR000873">
    <property type="entry name" value="AMP-dep_synth/lig_dom"/>
</dbReference>
<organism evidence="10 11">
    <name type="scientific">Ananas comosus</name>
    <name type="common">Pineapple</name>
    <name type="synonym">Ananas ananas</name>
    <dbReference type="NCBI Taxonomy" id="4615"/>
    <lineage>
        <taxon>Eukaryota</taxon>
        <taxon>Viridiplantae</taxon>
        <taxon>Streptophyta</taxon>
        <taxon>Embryophyta</taxon>
        <taxon>Tracheophyta</taxon>
        <taxon>Spermatophyta</taxon>
        <taxon>Magnoliopsida</taxon>
        <taxon>Liliopsida</taxon>
        <taxon>Poales</taxon>
        <taxon>Bromeliaceae</taxon>
        <taxon>Bromelioideae</taxon>
        <taxon>Ananas</taxon>
    </lineage>
</organism>
<feature type="compositionally biased region" description="Low complexity" evidence="8">
    <location>
        <begin position="1"/>
        <end position="24"/>
    </location>
</feature>
<dbReference type="GO" id="GO:0005524">
    <property type="term" value="F:ATP binding"/>
    <property type="evidence" value="ECO:0007669"/>
    <property type="project" value="UniProtKB-KW"/>
</dbReference>
<dbReference type="OrthoDB" id="10253869at2759"/>
<reference evidence="10" key="1">
    <citation type="journal article" date="2015" name="Nat. Genet.">
        <title>The pineapple genome and the evolution of CAM photosynthesis.</title>
        <authorList>
            <person name="Ming R."/>
            <person name="VanBuren R."/>
            <person name="Wai C.M."/>
            <person name="Tang H."/>
            <person name="Schatz M.C."/>
            <person name="Bowers J.E."/>
            <person name="Lyons E."/>
            <person name="Wang M.L."/>
            <person name="Chen J."/>
            <person name="Biggers E."/>
            <person name="Zhang J."/>
            <person name="Huang L."/>
            <person name="Zhang L."/>
            <person name="Miao W."/>
            <person name="Zhang J."/>
            <person name="Ye Z."/>
            <person name="Miao C."/>
            <person name="Lin Z."/>
            <person name="Wang H."/>
            <person name="Zhou H."/>
            <person name="Yim W.C."/>
            <person name="Priest H.D."/>
            <person name="Zheng C."/>
            <person name="Woodhouse M."/>
            <person name="Edger P.P."/>
            <person name="Guyot R."/>
            <person name="Guo H.B."/>
            <person name="Guo H."/>
            <person name="Zheng G."/>
            <person name="Singh R."/>
            <person name="Sharma A."/>
            <person name="Min X."/>
            <person name="Zheng Y."/>
            <person name="Lee H."/>
            <person name="Gurtowski J."/>
            <person name="Sedlazeck F.J."/>
            <person name="Harkess A."/>
            <person name="McKain M.R."/>
            <person name="Liao Z."/>
            <person name="Fang J."/>
            <person name="Liu J."/>
            <person name="Zhang X."/>
            <person name="Zhang Q."/>
            <person name="Hu W."/>
            <person name="Qin Y."/>
            <person name="Wang K."/>
            <person name="Chen L.Y."/>
            <person name="Shirley N."/>
            <person name="Lin Y.R."/>
            <person name="Liu L.Y."/>
            <person name="Hernandez A.G."/>
            <person name="Wright C.L."/>
            <person name="Bulone V."/>
            <person name="Tuskan G.A."/>
            <person name="Heath K."/>
            <person name="Zee F."/>
            <person name="Moore P.H."/>
            <person name="Sunkar R."/>
            <person name="Leebens-Mack J.H."/>
            <person name="Mockler T."/>
            <person name="Bennetzen J.L."/>
            <person name="Freeling M."/>
            <person name="Sankoff D."/>
            <person name="Paterson A.H."/>
            <person name="Zhu X."/>
            <person name="Yang X."/>
            <person name="Smith J.A."/>
            <person name="Cushman J.C."/>
            <person name="Paull R.E."/>
            <person name="Yu Q."/>
        </authorList>
    </citation>
    <scope>NUCLEOTIDE SEQUENCE [LARGE SCALE GENOMIC DNA]</scope>
    <source>
        <strain evidence="10">cv. F153</strain>
    </source>
</reference>
<dbReference type="GO" id="GO:0009698">
    <property type="term" value="P:phenylpropanoid metabolic process"/>
    <property type="evidence" value="ECO:0007669"/>
    <property type="project" value="UniProtKB-ARBA"/>
</dbReference>
<feature type="domain" description="AMP-dependent synthetase/ligase" evidence="9">
    <location>
        <begin position="85"/>
        <end position="371"/>
    </location>
</feature>
<dbReference type="Gramene" id="Aco008094.1.mrna1">
    <property type="protein sequence ID" value="Aco008094.1.mrna1.cds1"/>
    <property type="gene ID" value="Aco008094.1.path1"/>
</dbReference>
<evidence type="ECO:0000256" key="3">
    <source>
        <dbReference type="ARBA" id="ARBA00022741"/>
    </source>
</evidence>
<proteinExistence type="predicted"/>
<comment type="catalytic activity">
    <reaction evidence="6">
        <text>(E)-4-coumaroyl-AMP + CoA = (E)-4-coumaroyl-CoA + AMP + H(+)</text>
        <dbReference type="Rhea" id="RHEA:72423"/>
        <dbReference type="ChEBI" id="CHEBI:15378"/>
        <dbReference type="ChEBI" id="CHEBI:57287"/>
        <dbReference type="ChEBI" id="CHEBI:85008"/>
        <dbReference type="ChEBI" id="CHEBI:192348"/>
        <dbReference type="ChEBI" id="CHEBI:456215"/>
    </reaction>
    <physiologicalReaction direction="left-to-right" evidence="6">
        <dbReference type="Rhea" id="RHEA:72424"/>
    </physiologicalReaction>
</comment>
<keyword evidence="10" id="KW-1185">Reference proteome</keyword>
<keyword evidence="4" id="KW-0067">ATP-binding</keyword>
<keyword evidence="2" id="KW-0436">Ligase</keyword>
<dbReference type="GO" id="GO:0106290">
    <property type="term" value="F:trans-cinnamate-CoA ligase activity"/>
    <property type="evidence" value="ECO:0007669"/>
    <property type="project" value="UniProtKB-ARBA"/>
</dbReference>
<dbReference type="SUPFAM" id="SSF56801">
    <property type="entry name" value="Acetyl-CoA synthetase-like"/>
    <property type="match status" value="1"/>
</dbReference>
<sequence>MASTTTDTTTSSTSSSSSSSSTPLLSPPTPPPPPPPSIDPKSGFCAATQTFRSLLPAPAALPPASLPLSLPSFLLSLLPSPPPSSHPALIDAASGRALSFPALLSQSRSLAAALRRSISHGDVAFVLSPPRLDVPVLYLALLSLGVVVSPANPVSTSPEISRLVGLSRPSVAFVTSSTAHKLPSNLPTILLDSPRFRSFLQISESYPTVEAVVIRQSDSAAILYSSGTTGRVKGVLLTHRNLISVTALLIGPPLSPPPPPATSAGATTTTLLTVPLFHVYGFMLCLKSVAAGETAAIQTERFDAKRTLAIVERFRITHLALAPPAVLALVRIREAEDAAEDVSSLQAAFCGGAPIGTDLIRRFSSVFPNVRLIPVSSLTD</sequence>
<evidence type="ECO:0000256" key="1">
    <source>
        <dbReference type="ARBA" id="ARBA00012959"/>
    </source>
</evidence>
<name>A0A6P5H1V5_ANACO</name>
<evidence type="ECO:0000256" key="6">
    <source>
        <dbReference type="ARBA" id="ARBA00034223"/>
    </source>
</evidence>
<dbReference type="GeneID" id="109726597"/>